<proteinExistence type="predicted"/>
<evidence type="ECO:0000313" key="3">
    <source>
        <dbReference type="Proteomes" id="UP000708208"/>
    </source>
</evidence>
<name>A0A8J2K7T5_9HEXA</name>
<evidence type="ECO:0000259" key="1">
    <source>
        <dbReference type="Pfam" id="PF16064"/>
    </source>
</evidence>
<dbReference type="OrthoDB" id="7700477at2759"/>
<dbReference type="Proteomes" id="UP000708208">
    <property type="component" value="Unassembled WGS sequence"/>
</dbReference>
<evidence type="ECO:0000313" key="2">
    <source>
        <dbReference type="EMBL" id="CAG7734813.1"/>
    </source>
</evidence>
<gene>
    <name evidence="2" type="ORF">AFUS01_LOCUS23181</name>
</gene>
<dbReference type="PANTHER" id="PTHR34153:SF2">
    <property type="entry name" value="SI:CH211-262H13.3-RELATED"/>
    <property type="match status" value="1"/>
</dbReference>
<dbReference type="AlphaFoldDB" id="A0A8J2K7T5"/>
<feature type="domain" description="DUF4806" evidence="1">
    <location>
        <begin position="4"/>
        <end position="79"/>
    </location>
</feature>
<dbReference type="EMBL" id="CAJVCH010276815">
    <property type="protein sequence ID" value="CAG7734813.1"/>
    <property type="molecule type" value="Genomic_DNA"/>
</dbReference>
<dbReference type="Pfam" id="PF16064">
    <property type="entry name" value="DUF4806"/>
    <property type="match status" value="1"/>
</dbReference>
<accession>A0A8J2K7T5</accession>
<comment type="caution">
    <text evidence="2">The sequence shown here is derived from an EMBL/GenBank/DDBJ whole genome shotgun (WGS) entry which is preliminary data.</text>
</comment>
<keyword evidence="3" id="KW-1185">Reference proteome</keyword>
<reference evidence="2" key="1">
    <citation type="submission" date="2021-06" db="EMBL/GenBank/DDBJ databases">
        <authorList>
            <person name="Hodson N. C."/>
            <person name="Mongue J. A."/>
            <person name="Jaron S. K."/>
        </authorList>
    </citation>
    <scope>NUCLEOTIDE SEQUENCE</scope>
</reference>
<dbReference type="PANTHER" id="PTHR34153">
    <property type="entry name" value="SI:CH211-262H13.3-RELATED-RELATED"/>
    <property type="match status" value="1"/>
</dbReference>
<organism evidence="2 3">
    <name type="scientific">Allacma fusca</name>
    <dbReference type="NCBI Taxonomy" id="39272"/>
    <lineage>
        <taxon>Eukaryota</taxon>
        <taxon>Metazoa</taxon>
        <taxon>Ecdysozoa</taxon>
        <taxon>Arthropoda</taxon>
        <taxon>Hexapoda</taxon>
        <taxon>Collembola</taxon>
        <taxon>Symphypleona</taxon>
        <taxon>Sminthuridae</taxon>
        <taxon>Allacma</taxon>
    </lineage>
</organism>
<protein>
    <recommendedName>
        <fullName evidence="1">DUF4806 domain-containing protein</fullName>
    </recommendedName>
</protein>
<dbReference type="InterPro" id="IPR032071">
    <property type="entry name" value="DUF4806"/>
</dbReference>
<sequence>MVSHSDLDDFENNVSEDPSYKSELIHLLSNMGGGGAESCIRKAWVACITDDIASNFNWAGRAPKKGVKFLTVAECVYAAVRVNYPDCKRSVYEAVTKDWLKQAPARLKLKKRNCERLE</sequence>